<dbReference type="PANTHER" id="PTHR22848">
    <property type="entry name" value="WD40 REPEAT PROTEIN"/>
    <property type="match status" value="1"/>
</dbReference>
<feature type="region of interest" description="Disordered" evidence="9">
    <location>
        <begin position="307"/>
        <end position="327"/>
    </location>
</feature>
<comment type="subcellular location">
    <subcellularLocation>
        <location evidence="1">Nucleus</location>
    </subcellularLocation>
</comment>
<evidence type="ECO:0000256" key="1">
    <source>
        <dbReference type="ARBA" id="ARBA00004123"/>
    </source>
</evidence>
<proteinExistence type="inferred from homology"/>
<dbReference type="InterPro" id="IPR015943">
    <property type="entry name" value="WD40/YVTN_repeat-like_dom_sf"/>
</dbReference>
<dbReference type="AlphaFoldDB" id="A0ABD3ML04"/>
<dbReference type="InterPro" id="IPR001680">
    <property type="entry name" value="WD40_rpt"/>
</dbReference>
<comment type="similarity">
    <text evidence="7">Belongs to the WD repeat SMU1 family.</text>
</comment>
<evidence type="ECO:0000256" key="5">
    <source>
        <dbReference type="ARBA" id="ARBA00023187"/>
    </source>
</evidence>
<feature type="region of interest" description="Disordered" evidence="9">
    <location>
        <begin position="270"/>
        <end position="291"/>
    </location>
</feature>
<feature type="compositionally biased region" description="Acidic residues" evidence="9">
    <location>
        <begin position="153"/>
        <end position="162"/>
    </location>
</feature>
<dbReference type="InterPro" id="IPR045184">
    <property type="entry name" value="SMU1"/>
</dbReference>
<feature type="repeat" description="WD" evidence="8">
    <location>
        <begin position="522"/>
        <end position="544"/>
    </location>
</feature>
<evidence type="ECO:0000256" key="8">
    <source>
        <dbReference type="PROSITE-ProRule" id="PRU00221"/>
    </source>
</evidence>
<dbReference type="InterPro" id="IPR006594">
    <property type="entry name" value="LisH"/>
</dbReference>
<keyword evidence="5" id="KW-0508">mRNA splicing</keyword>
<evidence type="ECO:0000256" key="2">
    <source>
        <dbReference type="ARBA" id="ARBA00022574"/>
    </source>
</evidence>
<feature type="domain" description="TPL/SMU1 LisH-like dimerisation" evidence="10">
    <location>
        <begin position="16"/>
        <end position="45"/>
    </location>
</feature>
<keyword evidence="2 8" id="KW-0853">WD repeat</keyword>
<evidence type="ECO:0000256" key="9">
    <source>
        <dbReference type="SAM" id="MobiDB-lite"/>
    </source>
</evidence>
<evidence type="ECO:0000256" key="4">
    <source>
        <dbReference type="ARBA" id="ARBA00022737"/>
    </source>
</evidence>
<protein>
    <recommendedName>
        <fullName evidence="10">TPL/SMU1 LisH-like dimerisation domain-containing protein</fullName>
    </recommendedName>
</protein>
<dbReference type="GO" id="GO:0006397">
    <property type="term" value="P:mRNA processing"/>
    <property type="evidence" value="ECO:0007669"/>
    <property type="project" value="UniProtKB-KW"/>
</dbReference>
<comment type="caution">
    <text evidence="11">The sequence shown here is derived from an EMBL/GenBank/DDBJ whole genome shotgun (WGS) entry which is preliminary data.</text>
</comment>
<accession>A0ABD3ML04</accession>
<feature type="repeat" description="WD" evidence="8">
    <location>
        <begin position="331"/>
        <end position="362"/>
    </location>
</feature>
<name>A0ABD3ML04_9STRA</name>
<dbReference type="SUPFAM" id="SSF50978">
    <property type="entry name" value="WD40 repeat-like"/>
    <property type="match status" value="1"/>
</dbReference>
<evidence type="ECO:0000256" key="7">
    <source>
        <dbReference type="ARBA" id="ARBA00025801"/>
    </source>
</evidence>
<dbReference type="EMBL" id="JALLPJ020001413">
    <property type="protein sequence ID" value="KAL3764761.1"/>
    <property type="molecule type" value="Genomic_DNA"/>
</dbReference>
<evidence type="ECO:0000313" key="11">
    <source>
        <dbReference type="EMBL" id="KAL3764761.1"/>
    </source>
</evidence>
<evidence type="ECO:0000256" key="3">
    <source>
        <dbReference type="ARBA" id="ARBA00022664"/>
    </source>
</evidence>
<organism evidence="11 12">
    <name type="scientific">Cyclotella atomus</name>
    <dbReference type="NCBI Taxonomy" id="382360"/>
    <lineage>
        <taxon>Eukaryota</taxon>
        <taxon>Sar</taxon>
        <taxon>Stramenopiles</taxon>
        <taxon>Ochrophyta</taxon>
        <taxon>Bacillariophyta</taxon>
        <taxon>Coscinodiscophyceae</taxon>
        <taxon>Thalassiosirophycidae</taxon>
        <taxon>Stephanodiscales</taxon>
        <taxon>Stephanodiscaceae</taxon>
        <taxon>Cyclotella</taxon>
    </lineage>
</organism>
<dbReference type="PROSITE" id="PS50082">
    <property type="entry name" value="WD_REPEATS_2"/>
    <property type="match status" value="3"/>
</dbReference>
<dbReference type="GO" id="GO:0005634">
    <property type="term" value="C:nucleus"/>
    <property type="evidence" value="ECO:0007669"/>
    <property type="project" value="UniProtKB-SubCell"/>
</dbReference>
<evidence type="ECO:0000256" key="6">
    <source>
        <dbReference type="ARBA" id="ARBA00023242"/>
    </source>
</evidence>
<evidence type="ECO:0000259" key="10">
    <source>
        <dbReference type="Pfam" id="PF17814"/>
    </source>
</evidence>
<evidence type="ECO:0000313" key="12">
    <source>
        <dbReference type="Proteomes" id="UP001530400"/>
    </source>
</evidence>
<dbReference type="InterPro" id="IPR054532">
    <property type="entry name" value="TPL_SMU1_LisH-like"/>
</dbReference>
<dbReference type="GO" id="GO:0008380">
    <property type="term" value="P:RNA splicing"/>
    <property type="evidence" value="ECO:0007669"/>
    <property type="project" value="UniProtKB-KW"/>
</dbReference>
<dbReference type="InterPro" id="IPR036322">
    <property type="entry name" value="WD40_repeat_dom_sf"/>
</dbReference>
<sequence length="696" mass="75697">MSSASSSDADNTADIPSADIIRLILAHLTESGLHATCATLREETSLGMAGIFPTSKGRLIACAEEGRWGEVLEIIECLDVERYRKNYIDDYCKSKDGAKETVMVTPLEKALALAHEMTVLELADHGEYELAYAALRMCSEMLDKSLPSSNEHDMDDDQDAKDDDGPSGSLGIITSRTGDIERRITALTSMRSTPTNGGGAAFDLPLNYYGPNNQTQQKRRSQISKLLKQHVPQLPLQRLSSLLQQSIKWQCHTGVYPTVQKLFQDEDNLIDENDGGMDNEGKKKKKRKKQATEQKFDLVLGNVDISAGGSKKKHKSKDGEGIPSRPTQTICLGKKSYIESALFLPDGKGLITGSSDGFIEIWGEPITNDSATGLGSMIQTEIHFEKLRTSDLVYQKNDDLMMHDAPVIAMDVSHDGTLLGSTSADGTVCVWKIMDGKLLRKLERAHGGSGGGDKGAAVSCIQFSPDGSKILTGGHDYTCREFGLLASRMLKEFRGHKSYVNCCGYVTITNAVDGKSTSTLAVVTGSADGKVIVWDAKVSEPMREIAPPVPLSSTAALHESQSIVSSKSIHTVLHLHAPPQTMIVVPRSDRAYLMTYTGTILRVFTRDDVQGTEFLAASVSPSNQWLFVAADDGKCVVFDVSSGSVEKIIRSFAEDCSTRSEKASEITGVLHHPHRGMIGGYSNDKGQKRGILTLWK</sequence>
<dbReference type="Pfam" id="PF00400">
    <property type="entry name" value="WD40"/>
    <property type="match status" value="4"/>
</dbReference>
<dbReference type="Proteomes" id="UP001530400">
    <property type="component" value="Unassembled WGS sequence"/>
</dbReference>
<keyword evidence="12" id="KW-1185">Reference proteome</keyword>
<dbReference type="SMART" id="SM00320">
    <property type="entry name" value="WD40"/>
    <property type="match status" value="5"/>
</dbReference>
<feature type="repeat" description="WD" evidence="8">
    <location>
        <begin position="400"/>
        <end position="441"/>
    </location>
</feature>
<dbReference type="PROSITE" id="PS50294">
    <property type="entry name" value="WD_REPEATS_REGION"/>
    <property type="match status" value="1"/>
</dbReference>
<dbReference type="Gene3D" id="2.130.10.10">
    <property type="entry name" value="YVTN repeat-like/Quinoprotein amine dehydrogenase"/>
    <property type="match status" value="1"/>
</dbReference>
<feature type="region of interest" description="Disordered" evidence="9">
    <location>
        <begin position="146"/>
        <end position="174"/>
    </location>
</feature>
<keyword evidence="6" id="KW-0539">Nucleus</keyword>
<gene>
    <name evidence="11" type="ORF">ACHAWO_009576</name>
</gene>
<dbReference type="PROSITE" id="PS50896">
    <property type="entry name" value="LISH"/>
    <property type="match status" value="1"/>
</dbReference>
<reference evidence="11 12" key="1">
    <citation type="submission" date="2024-10" db="EMBL/GenBank/DDBJ databases">
        <title>Updated reference genomes for cyclostephanoid diatoms.</title>
        <authorList>
            <person name="Roberts W.R."/>
            <person name="Alverson A.J."/>
        </authorList>
    </citation>
    <scope>NUCLEOTIDE SEQUENCE [LARGE SCALE GENOMIC DNA]</scope>
    <source>
        <strain evidence="11 12">AJA010-31</strain>
    </source>
</reference>
<keyword evidence="4" id="KW-0677">Repeat</keyword>
<dbReference type="SMART" id="SM00667">
    <property type="entry name" value="LisH"/>
    <property type="match status" value="1"/>
</dbReference>
<keyword evidence="3" id="KW-0507">mRNA processing</keyword>
<dbReference type="Pfam" id="PF17814">
    <property type="entry name" value="LisH_TPL"/>
    <property type="match status" value="1"/>
</dbReference>